<dbReference type="AlphaFoldDB" id="A0AA39IUE3"/>
<keyword evidence="3" id="KW-1185">Reference proteome</keyword>
<keyword evidence="1" id="KW-0472">Membrane</keyword>
<accession>A0AA39IUE3</accession>
<organism evidence="2 3">
    <name type="scientific">Armillaria borealis</name>
    <dbReference type="NCBI Taxonomy" id="47425"/>
    <lineage>
        <taxon>Eukaryota</taxon>
        <taxon>Fungi</taxon>
        <taxon>Dikarya</taxon>
        <taxon>Basidiomycota</taxon>
        <taxon>Agaricomycotina</taxon>
        <taxon>Agaricomycetes</taxon>
        <taxon>Agaricomycetidae</taxon>
        <taxon>Agaricales</taxon>
        <taxon>Marasmiineae</taxon>
        <taxon>Physalacriaceae</taxon>
        <taxon>Armillaria</taxon>
    </lineage>
</organism>
<comment type="caution">
    <text evidence="2">The sequence shown here is derived from an EMBL/GenBank/DDBJ whole genome shotgun (WGS) entry which is preliminary data.</text>
</comment>
<keyword evidence="1" id="KW-1133">Transmembrane helix</keyword>
<protein>
    <submittedName>
        <fullName evidence="2">Uncharacterized protein</fullName>
    </submittedName>
</protein>
<sequence length="89" mass="10061">MVKRLTILLTSLLRSSGNWKAWRRESGLNHSRLKLNSPTNAFVSGLVKQRLLLSILVWIVGLGLVLFPKVLKELRAAAALKDERGYYSK</sequence>
<gene>
    <name evidence="2" type="ORF">EV421DRAFT_1912634</name>
</gene>
<feature type="transmembrane region" description="Helical" evidence="1">
    <location>
        <begin position="51"/>
        <end position="71"/>
    </location>
</feature>
<keyword evidence="1" id="KW-0812">Transmembrane</keyword>
<evidence type="ECO:0000256" key="1">
    <source>
        <dbReference type="SAM" id="Phobius"/>
    </source>
</evidence>
<evidence type="ECO:0000313" key="3">
    <source>
        <dbReference type="Proteomes" id="UP001175226"/>
    </source>
</evidence>
<dbReference type="EMBL" id="JAUEPT010000138">
    <property type="protein sequence ID" value="KAK0430645.1"/>
    <property type="molecule type" value="Genomic_DNA"/>
</dbReference>
<name>A0AA39IUE3_9AGAR</name>
<reference evidence="2" key="1">
    <citation type="submission" date="2023-06" db="EMBL/GenBank/DDBJ databases">
        <authorList>
            <consortium name="Lawrence Berkeley National Laboratory"/>
            <person name="Ahrendt S."/>
            <person name="Sahu N."/>
            <person name="Indic B."/>
            <person name="Wong-Bajracharya J."/>
            <person name="Merenyi Z."/>
            <person name="Ke H.-M."/>
            <person name="Monk M."/>
            <person name="Kocsube S."/>
            <person name="Drula E."/>
            <person name="Lipzen A."/>
            <person name="Balint B."/>
            <person name="Henrissat B."/>
            <person name="Andreopoulos B."/>
            <person name="Martin F.M."/>
            <person name="Harder C.B."/>
            <person name="Rigling D."/>
            <person name="Ford K.L."/>
            <person name="Foster G.D."/>
            <person name="Pangilinan J."/>
            <person name="Papanicolaou A."/>
            <person name="Barry K."/>
            <person name="LaButti K."/>
            <person name="Viragh M."/>
            <person name="Koriabine M."/>
            <person name="Yan M."/>
            <person name="Riley R."/>
            <person name="Champramary S."/>
            <person name="Plett K.L."/>
            <person name="Tsai I.J."/>
            <person name="Slot J."/>
            <person name="Sipos G."/>
            <person name="Plett J."/>
            <person name="Nagy L.G."/>
            <person name="Grigoriev I.V."/>
        </authorList>
    </citation>
    <scope>NUCLEOTIDE SEQUENCE</scope>
    <source>
        <strain evidence="2">FPL87.14</strain>
    </source>
</reference>
<proteinExistence type="predicted"/>
<dbReference type="Proteomes" id="UP001175226">
    <property type="component" value="Unassembled WGS sequence"/>
</dbReference>
<evidence type="ECO:0000313" key="2">
    <source>
        <dbReference type="EMBL" id="KAK0430645.1"/>
    </source>
</evidence>